<feature type="region of interest" description="Disordered" evidence="1">
    <location>
        <begin position="182"/>
        <end position="219"/>
    </location>
</feature>
<gene>
    <name evidence="2" type="ORF">EDS130_LOCUS11888</name>
</gene>
<feature type="region of interest" description="Disordered" evidence="1">
    <location>
        <begin position="538"/>
        <end position="648"/>
    </location>
</feature>
<comment type="caution">
    <text evidence="2">The sequence shown here is derived from an EMBL/GenBank/DDBJ whole genome shotgun (WGS) entry which is preliminary data.</text>
</comment>
<proteinExistence type="predicted"/>
<feature type="region of interest" description="Disordered" evidence="1">
    <location>
        <begin position="283"/>
        <end position="522"/>
    </location>
</feature>
<feature type="compositionally biased region" description="Basic residues" evidence="1">
    <location>
        <begin position="601"/>
        <end position="612"/>
    </location>
</feature>
<feature type="compositionally biased region" description="Basic residues" evidence="1">
    <location>
        <begin position="329"/>
        <end position="340"/>
    </location>
</feature>
<dbReference type="EMBL" id="CAJNOJ010000044">
    <property type="protein sequence ID" value="CAF0942306.1"/>
    <property type="molecule type" value="Genomic_DNA"/>
</dbReference>
<dbReference type="OrthoDB" id="10039249at2759"/>
<feature type="compositionally biased region" description="Low complexity" evidence="1">
    <location>
        <begin position="293"/>
        <end position="303"/>
    </location>
</feature>
<feature type="compositionally biased region" description="Basic residues" evidence="1">
    <location>
        <begin position="442"/>
        <end position="452"/>
    </location>
</feature>
<evidence type="ECO:0000313" key="2">
    <source>
        <dbReference type="EMBL" id="CAF0942306.1"/>
    </source>
</evidence>
<evidence type="ECO:0000256" key="1">
    <source>
        <dbReference type="SAM" id="MobiDB-lite"/>
    </source>
</evidence>
<feature type="compositionally biased region" description="Basic and acidic residues" evidence="1">
    <location>
        <begin position="486"/>
        <end position="496"/>
    </location>
</feature>
<name>A0A814CL41_ADIRI</name>
<reference evidence="2" key="1">
    <citation type="submission" date="2021-02" db="EMBL/GenBank/DDBJ databases">
        <authorList>
            <person name="Nowell W R."/>
        </authorList>
    </citation>
    <scope>NUCLEOTIDE SEQUENCE</scope>
</reference>
<dbReference type="Proteomes" id="UP000663852">
    <property type="component" value="Unassembled WGS sequence"/>
</dbReference>
<organism evidence="2 3">
    <name type="scientific">Adineta ricciae</name>
    <name type="common">Rotifer</name>
    <dbReference type="NCBI Taxonomy" id="249248"/>
    <lineage>
        <taxon>Eukaryota</taxon>
        <taxon>Metazoa</taxon>
        <taxon>Spiralia</taxon>
        <taxon>Gnathifera</taxon>
        <taxon>Rotifera</taxon>
        <taxon>Eurotatoria</taxon>
        <taxon>Bdelloidea</taxon>
        <taxon>Adinetida</taxon>
        <taxon>Adinetidae</taxon>
        <taxon>Adineta</taxon>
    </lineage>
</organism>
<accession>A0A814CL41</accession>
<dbReference type="AlphaFoldDB" id="A0A814CL41"/>
<feature type="compositionally biased region" description="Polar residues" evidence="1">
    <location>
        <begin position="622"/>
        <end position="642"/>
    </location>
</feature>
<evidence type="ECO:0000313" key="3">
    <source>
        <dbReference type="Proteomes" id="UP000663852"/>
    </source>
</evidence>
<protein>
    <submittedName>
        <fullName evidence="2">Uncharacterized protein</fullName>
    </submittedName>
</protein>
<sequence>MATTSSPAPMLFSVLTSSHDDFVTQLRNHLTQIENNVHETLNKVQQRMPYKPIEANNSDGTDTKGRLQFYDVLKDLAINNNLQFDESFFRKQFLDKQDSSPKVDVIRAKPSITTDTTDHPQLSPVNNARRSQFAPVLSSTPVHQTSPITPIPVDLTMATSSVAPVLTMNSNDLPAVLPSAIAPQRANVTRPAGRPPRIPRGESASRQKKKASPIKEQNEETVLTREIQVTTKRRIKTKQEVIEDNIEVIIEQQTEIIPDMMKQVQATPLRGRKKKTVQDDANLIPQLEPPALSPTATTTAPAVEENETIPKKTRTGRNKKKDDEDSKPKRTASARNRKKQQQQEGEQQPEDVPVAPKKTTRNKKLVEPTTTIEENPPPPPPSVVTVRATPSRGKKKSPVETGVISPPKTVTPPTPKKTTKSKKRKDIEITNENPTDTIHPPSPKRRGGRNTKSKNASPVEPIATPPLIEQAPQLPPSTRSSRRGKKDIEIPIEKQENIVLTKKPRTGRGKKTNEPNNTDMPVTVVDVVMTSVTVSAPVPSTTDLVGAKPPRPPVARKKKSLAMPPVSQMSPSTPPPTQRIPSTSPINDKPLLPIPVPTNGGRRRQQQRRIVHSPHQAEESTLETISSITRNQKRTQSSTMSTPKRARRDNLLVITVPSTPGKKRNKCTCEKRRHRICDICATAIDT</sequence>